<dbReference type="InterPro" id="IPR018060">
    <property type="entry name" value="HTH_AraC"/>
</dbReference>
<keyword evidence="6" id="KW-1185">Reference proteome</keyword>
<evidence type="ECO:0000256" key="2">
    <source>
        <dbReference type="ARBA" id="ARBA00023125"/>
    </source>
</evidence>
<organism evidence="5 6">
    <name type="scientific">Paenibacillus timonensis</name>
    <dbReference type="NCBI Taxonomy" id="225915"/>
    <lineage>
        <taxon>Bacteria</taxon>
        <taxon>Bacillati</taxon>
        <taxon>Bacillota</taxon>
        <taxon>Bacilli</taxon>
        <taxon>Bacillales</taxon>
        <taxon>Paenibacillaceae</taxon>
        <taxon>Paenibacillus</taxon>
    </lineage>
</organism>
<protein>
    <submittedName>
        <fullName evidence="5">Helix-turn-helix domain-containing protein</fullName>
    </submittedName>
</protein>
<dbReference type="PRINTS" id="PR00032">
    <property type="entry name" value="HTHARAC"/>
</dbReference>
<reference evidence="6" key="1">
    <citation type="journal article" date="2019" name="Int. J. Syst. Evol. Microbiol.">
        <title>The Global Catalogue of Microorganisms (GCM) 10K type strain sequencing project: providing services to taxonomists for standard genome sequencing and annotation.</title>
        <authorList>
            <consortium name="The Broad Institute Genomics Platform"/>
            <consortium name="The Broad Institute Genome Sequencing Center for Infectious Disease"/>
            <person name="Wu L."/>
            <person name="Ma J."/>
        </authorList>
    </citation>
    <scope>NUCLEOTIDE SEQUENCE [LARGE SCALE GENOMIC DNA]</scope>
    <source>
        <strain evidence="6">CCUG 48216</strain>
    </source>
</reference>
<dbReference type="PROSITE" id="PS01124">
    <property type="entry name" value="HTH_ARAC_FAMILY_2"/>
    <property type="match status" value="1"/>
</dbReference>
<evidence type="ECO:0000256" key="3">
    <source>
        <dbReference type="ARBA" id="ARBA00023163"/>
    </source>
</evidence>
<proteinExistence type="predicted"/>
<keyword evidence="1" id="KW-0805">Transcription regulation</keyword>
<keyword evidence="2" id="KW-0238">DNA-binding</keyword>
<evidence type="ECO:0000259" key="4">
    <source>
        <dbReference type="PROSITE" id="PS01124"/>
    </source>
</evidence>
<dbReference type="SUPFAM" id="SSF46689">
    <property type="entry name" value="Homeodomain-like"/>
    <property type="match status" value="2"/>
</dbReference>
<dbReference type="Proteomes" id="UP001597211">
    <property type="component" value="Unassembled WGS sequence"/>
</dbReference>
<dbReference type="RefSeq" id="WP_240269029.1">
    <property type="nucleotide sequence ID" value="NZ_JAKSXN010000019.1"/>
</dbReference>
<feature type="domain" description="HTH araC/xylS-type" evidence="4">
    <location>
        <begin position="196"/>
        <end position="294"/>
    </location>
</feature>
<dbReference type="InterPro" id="IPR003313">
    <property type="entry name" value="AraC-bd"/>
</dbReference>
<dbReference type="Gene3D" id="2.60.120.10">
    <property type="entry name" value="Jelly Rolls"/>
    <property type="match status" value="1"/>
</dbReference>
<sequence length="305" mass="35719">MSLYRGEKVLDGTAFFTDSLPFFFNRAEESFDLQMHSHRFVEIVLVAEGEGFHFIDDQVVRVARNDMFLLPAGTKHVFRPCHAGPRRPLIVYNCLYEPNKLRSRLECLPGFEELRRSRLCLFGEDAAEPPRPYHLKDGSGQWSTWFRTAYREYTERNSGYLLRLYSLFVELAVMLERHLERRETRLADGPENRAMEEVVHQIDASFHTPLTARSLATASHLSERHFHRLFRQYAGCTFNDYVRKKRIETSRELLASTRLSVKEIMRTVGYTDKKHFLSLFKQMTGVSPSEYRRQAGPIAWTNEIQ</sequence>
<evidence type="ECO:0000256" key="1">
    <source>
        <dbReference type="ARBA" id="ARBA00023015"/>
    </source>
</evidence>
<dbReference type="InterPro" id="IPR014710">
    <property type="entry name" value="RmlC-like_jellyroll"/>
</dbReference>
<gene>
    <name evidence="5" type="ORF">ACFQ2Z_03355</name>
</gene>
<accession>A0ABW3S853</accession>
<dbReference type="SMART" id="SM00342">
    <property type="entry name" value="HTH_ARAC"/>
    <property type="match status" value="1"/>
</dbReference>
<dbReference type="EMBL" id="JBHTKZ010000003">
    <property type="protein sequence ID" value="MFD1180385.1"/>
    <property type="molecule type" value="Genomic_DNA"/>
</dbReference>
<dbReference type="InterPro" id="IPR020449">
    <property type="entry name" value="Tscrpt_reg_AraC-type_HTH"/>
</dbReference>
<evidence type="ECO:0000313" key="6">
    <source>
        <dbReference type="Proteomes" id="UP001597211"/>
    </source>
</evidence>
<dbReference type="InterPro" id="IPR011051">
    <property type="entry name" value="RmlC_Cupin_sf"/>
</dbReference>
<dbReference type="Gene3D" id="1.10.10.60">
    <property type="entry name" value="Homeodomain-like"/>
    <property type="match status" value="2"/>
</dbReference>
<dbReference type="InterPro" id="IPR009057">
    <property type="entry name" value="Homeodomain-like_sf"/>
</dbReference>
<name>A0ABW3S853_9BACL</name>
<dbReference type="Pfam" id="PF12833">
    <property type="entry name" value="HTH_18"/>
    <property type="match status" value="1"/>
</dbReference>
<comment type="caution">
    <text evidence="5">The sequence shown here is derived from an EMBL/GenBank/DDBJ whole genome shotgun (WGS) entry which is preliminary data.</text>
</comment>
<dbReference type="Pfam" id="PF02311">
    <property type="entry name" value="AraC_binding"/>
    <property type="match status" value="1"/>
</dbReference>
<dbReference type="SUPFAM" id="SSF51182">
    <property type="entry name" value="RmlC-like cupins"/>
    <property type="match status" value="1"/>
</dbReference>
<evidence type="ECO:0000313" key="5">
    <source>
        <dbReference type="EMBL" id="MFD1180385.1"/>
    </source>
</evidence>
<keyword evidence="3" id="KW-0804">Transcription</keyword>
<dbReference type="PANTHER" id="PTHR43280:SF28">
    <property type="entry name" value="HTH-TYPE TRANSCRIPTIONAL ACTIVATOR RHAS"/>
    <property type="match status" value="1"/>
</dbReference>
<dbReference type="PANTHER" id="PTHR43280">
    <property type="entry name" value="ARAC-FAMILY TRANSCRIPTIONAL REGULATOR"/>
    <property type="match status" value="1"/>
</dbReference>